<dbReference type="CDD" id="cd06259">
    <property type="entry name" value="YdcF-like"/>
    <property type="match status" value="1"/>
</dbReference>
<dbReference type="InterPro" id="IPR003848">
    <property type="entry name" value="DUF218"/>
</dbReference>
<dbReference type="Gene3D" id="3.40.50.620">
    <property type="entry name" value="HUPs"/>
    <property type="match status" value="1"/>
</dbReference>
<sequence>MMNQEIVWALKPLVLPPGILIILGLLGLVLARRLIGKLLLLATLAGFYLLSTPYFSGQLMTGLETVAALTEDQIRSSSADAIVVLGAGRHESAPEFGDQDTVNALFLERLRYAAWLSHKSGLPLIPSGGTPRSNGPSEAAIARVLLEQEFGAKVLAVEEQSRTTREQARALKPLLSRRGIRKIMLVTHAWHMLRALDVFEAVGIEVQPAPTGFAHGPADRASFHDWLPNAKAFLNSYFALHEHLGRWWYRFLG</sequence>
<dbReference type="AlphaFoldDB" id="A0A2N6CTL5"/>
<gene>
    <name evidence="3" type="ORF">C0630_13495</name>
</gene>
<reference evidence="3 4" key="1">
    <citation type="submission" date="2017-11" db="EMBL/GenBank/DDBJ databases">
        <title>Genome-resolved metagenomics identifies genetic mobility, metabolic interactions, and unexpected diversity in perchlorate-reducing communities.</title>
        <authorList>
            <person name="Barnum T.P."/>
            <person name="Figueroa I.A."/>
            <person name="Carlstrom C.I."/>
            <person name="Lucas L.N."/>
            <person name="Engelbrektson A.L."/>
            <person name="Coates J.D."/>
        </authorList>
    </citation>
    <scope>NUCLEOTIDE SEQUENCE [LARGE SCALE GENOMIC DNA]</scope>
    <source>
        <strain evidence="3">BM301</strain>
    </source>
</reference>
<dbReference type="GO" id="GO:0000270">
    <property type="term" value="P:peptidoglycan metabolic process"/>
    <property type="evidence" value="ECO:0007669"/>
    <property type="project" value="TreeGrafter"/>
</dbReference>
<accession>A0A2N6CTL5</accession>
<dbReference type="InterPro" id="IPR014729">
    <property type="entry name" value="Rossmann-like_a/b/a_fold"/>
</dbReference>
<dbReference type="Pfam" id="PF02698">
    <property type="entry name" value="DUF218"/>
    <property type="match status" value="1"/>
</dbReference>
<feature type="domain" description="DUF218" evidence="2">
    <location>
        <begin position="80"/>
        <end position="245"/>
    </location>
</feature>
<dbReference type="EMBL" id="PKUN01000023">
    <property type="protein sequence ID" value="PLX60478.1"/>
    <property type="molecule type" value="Genomic_DNA"/>
</dbReference>
<proteinExistence type="predicted"/>
<evidence type="ECO:0000313" key="4">
    <source>
        <dbReference type="Proteomes" id="UP000235015"/>
    </source>
</evidence>
<organism evidence="3 4">
    <name type="scientific">Sedimenticola selenatireducens</name>
    <dbReference type="NCBI Taxonomy" id="191960"/>
    <lineage>
        <taxon>Bacteria</taxon>
        <taxon>Pseudomonadati</taxon>
        <taxon>Pseudomonadota</taxon>
        <taxon>Gammaproteobacteria</taxon>
        <taxon>Chromatiales</taxon>
        <taxon>Sedimenticolaceae</taxon>
        <taxon>Sedimenticola</taxon>
    </lineage>
</organism>
<dbReference type="GO" id="GO:0043164">
    <property type="term" value="P:Gram-negative-bacterium-type cell wall biogenesis"/>
    <property type="evidence" value="ECO:0007669"/>
    <property type="project" value="TreeGrafter"/>
</dbReference>
<dbReference type="PANTHER" id="PTHR30336">
    <property type="entry name" value="INNER MEMBRANE PROTEIN, PROBABLE PERMEASE"/>
    <property type="match status" value="1"/>
</dbReference>
<dbReference type="InterPro" id="IPR051599">
    <property type="entry name" value="Cell_Envelope_Assoc"/>
</dbReference>
<keyword evidence="1" id="KW-1133">Transmembrane helix</keyword>
<dbReference type="STRING" id="1111735.GCA_000428045_01489"/>
<dbReference type="Proteomes" id="UP000235015">
    <property type="component" value="Unassembled WGS sequence"/>
</dbReference>
<evidence type="ECO:0000313" key="3">
    <source>
        <dbReference type="EMBL" id="PLX60478.1"/>
    </source>
</evidence>
<comment type="caution">
    <text evidence="3">The sequence shown here is derived from an EMBL/GenBank/DDBJ whole genome shotgun (WGS) entry which is preliminary data.</text>
</comment>
<feature type="transmembrane region" description="Helical" evidence="1">
    <location>
        <begin position="38"/>
        <end position="56"/>
    </location>
</feature>
<feature type="transmembrane region" description="Helical" evidence="1">
    <location>
        <begin position="6"/>
        <end position="31"/>
    </location>
</feature>
<evidence type="ECO:0000259" key="2">
    <source>
        <dbReference type="Pfam" id="PF02698"/>
    </source>
</evidence>
<evidence type="ECO:0000256" key="1">
    <source>
        <dbReference type="SAM" id="Phobius"/>
    </source>
</evidence>
<keyword evidence="1" id="KW-0812">Transmembrane</keyword>
<dbReference type="GO" id="GO:0005886">
    <property type="term" value="C:plasma membrane"/>
    <property type="evidence" value="ECO:0007669"/>
    <property type="project" value="TreeGrafter"/>
</dbReference>
<keyword evidence="1" id="KW-0472">Membrane</keyword>
<protein>
    <submittedName>
        <fullName evidence="3">YdcF family protein</fullName>
    </submittedName>
</protein>
<name>A0A2N6CTL5_9GAMM</name>
<dbReference type="PANTHER" id="PTHR30336:SF4">
    <property type="entry name" value="ENVELOPE BIOGENESIS FACTOR ELYC"/>
    <property type="match status" value="1"/>
</dbReference>